<sequence>MKRLTQTRFDTQETDPMGPLANLTDIMLVFICGLLVALAARSDDLREVLTGREVVERGEELAEPPAGVYGEGGAGMEPVGRVYRDPETGRLIMVGEDDG</sequence>
<keyword evidence="2" id="KW-0812">Transmembrane</keyword>
<keyword evidence="4" id="KW-1185">Reference proteome</keyword>
<name>A0A2U2N2E1_9GAMM</name>
<protein>
    <recommendedName>
        <fullName evidence="5">DUF2149 domain-containing protein</fullName>
    </recommendedName>
</protein>
<evidence type="ECO:0008006" key="5">
    <source>
        <dbReference type="Google" id="ProtNLM"/>
    </source>
</evidence>
<dbReference type="Pfam" id="PF09919">
    <property type="entry name" value="DUF2149"/>
    <property type="match status" value="1"/>
</dbReference>
<feature type="region of interest" description="Disordered" evidence="1">
    <location>
        <begin position="62"/>
        <end position="81"/>
    </location>
</feature>
<dbReference type="OrthoDB" id="8756620at2"/>
<reference evidence="3 4" key="1">
    <citation type="submission" date="2018-05" db="EMBL/GenBank/DDBJ databases">
        <title>Spiribacter halobius sp. nov., a moderately halophilic bacterium isolated from marine solar saltern.</title>
        <authorList>
            <person name="Zheng W.-S."/>
            <person name="Lu D.-C."/>
            <person name="Du Z.-J."/>
        </authorList>
    </citation>
    <scope>NUCLEOTIDE SEQUENCE [LARGE SCALE GENOMIC DNA]</scope>
    <source>
        <strain evidence="3 4">E85</strain>
    </source>
</reference>
<accession>A0A2U2N2E1</accession>
<dbReference type="EMBL" id="QFFI01000013">
    <property type="protein sequence ID" value="PWG63144.1"/>
    <property type="molecule type" value="Genomic_DNA"/>
</dbReference>
<evidence type="ECO:0000313" key="4">
    <source>
        <dbReference type="Proteomes" id="UP000245474"/>
    </source>
</evidence>
<keyword evidence="2" id="KW-0472">Membrane</keyword>
<dbReference type="InterPro" id="IPR018676">
    <property type="entry name" value="DUF2149"/>
</dbReference>
<gene>
    <name evidence="3" type="ORF">DEM34_09860</name>
</gene>
<evidence type="ECO:0000313" key="3">
    <source>
        <dbReference type="EMBL" id="PWG63144.1"/>
    </source>
</evidence>
<evidence type="ECO:0000256" key="1">
    <source>
        <dbReference type="SAM" id="MobiDB-lite"/>
    </source>
</evidence>
<feature type="transmembrane region" description="Helical" evidence="2">
    <location>
        <begin position="20"/>
        <end position="40"/>
    </location>
</feature>
<proteinExistence type="predicted"/>
<dbReference type="AlphaFoldDB" id="A0A2U2N2E1"/>
<organism evidence="3 4">
    <name type="scientific">Sediminicurvatus halobius</name>
    <dbReference type="NCBI Taxonomy" id="2182432"/>
    <lineage>
        <taxon>Bacteria</taxon>
        <taxon>Pseudomonadati</taxon>
        <taxon>Pseudomonadota</taxon>
        <taxon>Gammaproteobacteria</taxon>
        <taxon>Chromatiales</taxon>
        <taxon>Ectothiorhodospiraceae</taxon>
        <taxon>Sediminicurvatus</taxon>
    </lineage>
</organism>
<dbReference type="Proteomes" id="UP000245474">
    <property type="component" value="Unassembled WGS sequence"/>
</dbReference>
<dbReference type="RefSeq" id="WP_109678644.1">
    <property type="nucleotide sequence ID" value="NZ_CP086615.1"/>
</dbReference>
<evidence type="ECO:0000256" key="2">
    <source>
        <dbReference type="SAM" id="Phobius"/>
    </source>
</evidence>
<keyword evidence="2" id="KW-1133">Transmembrane helix</keyword>
<comment type="caution">
    <text evidence="3">The sequence shown here is derived from an EMBL/GenBank/DDBJ whole genome shotgun (WGS) entry which is preliminary data.</text>
</comment>